<dbReference type="PRINTS" id="PR00922">
    <property type="entry name" value="DADACBPTASE3"/>
</dbReference>
<comment type="similarity">
    <text evidence="1">Belongs to the peptidase S13 family.</text>
</comment>
<dbReference type="PANTHER" id="PTHR30023">
    <property type="entry name" value="D-ALANYL-D-ALANINE CARBOXYPEPTIDASE"/>
    <property type="match status" value="1"/>
</dbReference>
<accession>A0A2P2CF18</accession>
<sequence>MSQRDSRHVRGRLYRWLPVAVVLALLVAAGAAYRFDVGERWFDVEPTAPADKPGDGPADVAPPPGLELPTSVPAGPVAEPAVASPLDRATVRRAIGRQFQNPEIGKRFSALVAPLADGGPALSRGDGVLMPASTLKLLTAAAALSTIDAGTRFATTVVQPGPRRIVLVGGGDPYLASRPTSAADRARTYPARADVVTLARRTANALKKQGTSTVRLSYDDSLFSGPVASPGWEPTYLPEAVVAPITALWVDRGVDDSGFGRVSDPSLRAAQVYAAALAKVGIRVTGALQRAKAPGAAGELARVESAPVEQIVQHVLDVSDNEGAEVLGHQVGLASDGDGSFAGGVRGVTTSMRSLGVDMSGAILHDGSGLSRQDRLRPQTLVDVLRVAADPARPELRPVLEGLPVAGFTGSLADRFAEGDPAGGGRVRVKTGTLTGVRALAGLVSDLDGNLMVLVMIANGVPADETRDAKSRLALEKAAASLAGCHCGSAA</sequence>
<protein>
    <submittedName>
        <fullName evidence="4">D-alanyl-D-alanine carboxypeptidase/D-alanyl-D-alanine-endopeptidase</fullName>
    </submittedName>
</protein>
<organism evidence="4">
    <name type="scientific">metagenome</name>
    <dbReference type="NCBI Taxonomy" id="256318"/>
    <lineage>
        <taxon>unclassified sequences</taxon>
        <taxon>metagenomes</taxon>
    </lineage>
</organism>
<dbReference type="GO" id="GO:0000270">
    <property type="term" value="P:peptidoglycan metabolic process"/>
    <property type="evidence" value="ECO:0007669"/>
    <property type="project" value="TreeGrafter"/>
</dbReference>
<evidence type="ECO:0000256" key="1">
    <source>
        <dbReference type="ARBA" id="ARBA00006096"/>
    </source>
</evidence>
<evidence type="ECO:0000313" key="4">
    <source>
        <dbReference type="EMBL" id="CUR60517.1"/>
    </source>
</evidence>
<dbReference type="InterPro" id="IPR012338">
    <property type="entry name" value="Beta-lactam/transpept-like"/>
</dbReference>
<proteinExistence type="inferred from homology"/>
<dbReference type="InterPro" id="IPR000667">
    <property type="entry name" value="Peptidase_S13"/>
</dbReference>
<dbReference type="NCBIfam" id="TIGR00666">
    <property type="entry name" value="PBP4"/>
    <property type="match status" value="1"/>
</dbReference>
<feature type="compositionally biased region" description="Low complexity" evidence="3">
    <location>
        <begin position="46"/>
        <end position="59"/>
    </location>
</feature>
<name>A0A2P2CF18_9ZZZZ</name>
<evidence type="ECO:0000256" key="2">
    <source>
        <dbReference type="ARBA" id="ARBA00022801"/>
    </source>
</evidence>
<dbReference type="Gene3D" id="3.50.80.20">
    <property type="entry name" value="D-Ala-D-Ala carboxypeptidase C, peptidase S13"/>
    <property type="match status" value="1"/>
</dbReference>
<feature type="region of interest" description="Disordered" evidence="3">
    <location>
        <begin position="46"/>
        <end position="71"/>
    </location>
</feature>
<keyword evidence="2" id="KW-0378">Hydrolase</keyword>
<dbReference type="SUPFAM" id="SSF56601">
    <property type="entry name" value="beta-lactamase/transpeptidase-like"/>
    <property type="match status" value="1"/>
</dbReference>
<reference evidence="4" key="1">
    <citation type="submission" date="2015-08" db="EMBL/GenBank/DDBJ databases">
        <authorList>
            <person name="Babu N.S."/>
            <person name="Beckwith C.J."/>
            <person name="Beseler K.G."/>
            <person name="Brison A."/>
            <person name="Carone J.V."/>
            <person name="Caskin T.P."/>
            <person name="Diamond M."/>
            <person name="Durham M.E."/>
            <person name="Foxe J.M."/>
            <person name="Go M."/>
            <person name="Henderson B.A."/>
            <person name="Jones I.B."/>
            <person name="McGettigan J.A."/>
            <person name="Micheletti S.J."/>
            <person name="Nasrallah M.E."/>
            <person name="Ortiz D."/>
            <person name="Piller C.R."/>
            <person name="Privatt S.R."/>
            <person name="Schneider S.L."/>
            <person name="Sharp S."/>
            <person name="Smith T.C."/>
            <person name="Stanton J.D."/>
            <person name="Ullery H.E."/>
            <person name="Wilson R.J."/>
            <person name="Serrano M.G."/>
            <person name="Buck G."/>
            <person name="Lee V."/>
            <person name="Wang Y."/>
            <person name="Carvalho R."/>
            <person name="Voegtly L."/>
            <person name="Shi R."/>
            <person name="Duckworth R."/>
            <person name="Johnson A."/>
            <person name="Loviza R."/>
            <person name="Walstead R."/>
            <person name="Shah Z."/>
            <person name="Kiflezghi M."/>
            <person name="Wade K."/>
            <person name="Ball S.L."/>
            <person name="Bradley K.W."/>
            <person name="Asai D.J."/>
            <person name="Bowman C.A."/>
            <person name="Russell D.A."/>
            <person name="Pope W.H."/>
            <person name="Jacobs-Sera D."/>
            <person name="Hendrix R.W."/>
            <person name="Hatfull G.F."/>
        </authorList>
    </citation>
    <scope>NUCLEOTIDE SEQUENCE</scope>
</reference>
<gene>
    <name evidence="4" type="ORF">NOCA280003</name>
</gene>
<keyword evidence="4" id="KW-0121">Carboxypeptidase</keyword>
<evidence type="ECO:0000256" key="3">
    <source>
        <dbReference type="SAM" id="MobiDB-lite"/>
    </source>
</evidence>
<keyword evidence="4" id="KW-0645">Protease</keyword>
<dbReference type="GO" id="GO:0006508">
    <property type="term" value="P:proteolysis"/>
    <property type="evidence" value="ECO:0007669"/>
    <property type="project" value="InterPro"/>
</dbReference>
<dbReference type="PANTHER" id="PTHR30023:SF0">
    <property type="entry name" value="PENICILLIN-SENSITIVE CARBOXYPEPTIDASE A"/>
    <property type="match status" value="1"/>
</dbReference>
<dbReference type="AlphaFoldDB" id="A0A2P2CF18"/>
<dbReference type="Gene3D" id="3.40.710.10">
    <property type="entry name" value="DD-peptidase/beta-lactamase superfamily"/>
    <property type="match status" value="1"/>
</dbReference>
<dbReference type="GO" id="GO:0004185">
    <property type="term" value="F:serine-type carboxypeptidase activity"/>
    <property type="evidence" value="ECO:0007669"/>
    <property type="project" value="InterPro"/>
</dbReference>
<dbReference type="EMBL" id="CZKA01000078">
    <property type="protein sequence ID" value="CUR60517.1"/>
    <property type="molecule type" value="Genomic_DNA"/>
</dbReference>
<dbReference type="Pfam" id="PF02113">
    <property type="entry name" value="Peptidase_S13"/>
    <property type="match status" value="2"/>
</dbReference>